<evidence type="ECO:0000313" key="6">
    <source>
        <dbReference type="Proteomes" id="UP001339911"/>
    </source>
</evidence>
<organism evidence="5 6">
    <name type="scientific">Plantactinospora veratri</name>
    <dbReference type="NCBI Taxonomy" id="1436122"/>
    <lineage>
        <taxon>Bacteria</taxon>
        <taxon>Bacillati</taxon>
        <taxon>Actinomycetota</taxon>
        <taxon>Actinomycetes</taxon>
        <taxon>Micromonosporales</taxon>
        <taxon>Micromonosporaceae</taxon>
        <taxon>Plantactinospora</taxon>
    </lineage>
</organism>
<keyword evidence="6" id="KW-1185">Reference proteome</keyword>
<accession>A0ABU7SLI5</accession>
<proteinExistence type="inferred from homology"/>
<reference evidence="5 6" key="1">
    <citation type="submission" date="2024-01" db="EMBL/GenBank/DDBJ databases">
        <title>Genome insights into Plantactinospora veratri sp. nov.</title>
        <authorList>
            <person name="Wang L."/>
        </authorList>
    </citation>
    <scope>NUCLEOTIDE SEQUENCE [LARGE SCALE GENOMIC DNA]</scope>
    <source>
        <strain evidence="5 6">NEAU-FHS4</strain>
    </source>
</reference>
<dbReference type="InterPro" id="IPR041522">
    <property type="entry name" value="CdaR_GGDEF"/>
</dbReference>
<evidence type="ECO:0000313" key="5">
    <source>
        <dbReference type="EMBL" id="MEE6310794.1"/>
    </source>
</evidence>
<feature type="domain" description="PucR C-terminal helix-turn-helix" evidence="3">
    <location>
        <begin position="483"/>
        <end position="541"/>
    </location>
</feature>
<protein>
    <submittedName>
        <fullName evidence="5">Helix-turn-helix domain-containing protein</fullName>
    </submittedName>
</protein>
<comment type="similarity">
    <text evidence="1">Belongs to the CdaR family.</text>
</comment>
<dbReference type="PANTHER" id="PTHR33744">
    <property type="entry name" value="CARBOHYDRATE DIACID REGULATOR"/>
    <property type="match status" value="1"/>
</dbReference>
<dbReference type="InterPro" id="IPR051448">
    <property type="entry name" value="CdaR-like_regulators"/>
</dbReference>
<dbReference type="RefSeq" id="WP_331210818.1">
    <property type="nucleotide sequence ID" value="NZ_JAZGQL010000028.1"/>
</dbReference>
<feature type="region of interest" description="Disordered" evidence="2">
    <location>
        <begin position="543"/>
        <end position="569"/>
    </location>
</feature>
<feature type="domain" description="CdaR GGDEF-like" evidence="4">
    <location>
        <begin position="318"/>
        <end position="430"/>
    </location>
</feature>
<evidence type="ECO:0000259" key="3">
    <source>
        <dbReference type="Pfam" id="PF13556"/>
    </source>
</evidence>
<name>A0ABU7SLI5_9ACTN</name>
<evidence type="ECO:0000256" key="2">
    <source>
        <dbReference type="SAM" id="MobiDB-lite"/>
    </source>
</evidence>
<dbReference type="PANTHER" id="PTHR33744:SF17">
    <property type="entry name" value="CONSERVED PROTEIN"/>
    <property type="match status" value="1"/>
</dbReference>
<dbReference type="InterPro" id="IPR025736">
    <property type="entry name" value="PucR_C-HTH_dom"/>
</dbReference>
<dbReference type="InterPro" id="IPR042070">
    <property type="entry name" value="PucR_C-HTH_sf"/>
</dbReference>
<dbReference type="Pfam" id="PF13556">
    <property type="entry name" value="HTH_30"/>
    <property type="match status" value="1"/>
</dbReference>
<comment type="caution">
    <text evidence="5">The sequence shown here is derived from an EMBL/GenBank/DDBJ whole genome shotgun (WGS) entry which is preliminary data.</text>
</comment>
<evidence type="ECO:0000259" key="4">
    <source>
        <dbReference type="Pfam" id="PF17853"/>
    </source>
</evidence>
<gene>
    <name evidence="5" type="ORF">V1634_28530</name>
</gene>
<dbReference type="Gene3D" id="1.10.10.2840">
    <property type="entry name" value="PucR C-terminal helix-turn-helix domain"/>
    <property type="match status" value="1"/>
</dbReference>
<evidence type="ECO:0000256" key="1">
    <source>
        <dbReference type="ARBA" id="ARBA00006754"/>
    </source>
</evidence>
<dbReference type="Pfam" id="PF17853">
    <property type="entry name" value="GGDEF_2"/>
    <property type="match status" value="1"/>
</dbReference>
<dbReference type="Proteomes" id="UP001339911">
    <property type="component" value="Unassembled WGS sequence"/>
</dbReference>
<dbReference type="EMBL" id="JAZGQL010000028">
    <property type="protein sequence ID" value="MEE6310794.1"/>
    <property type="molecule type" value="Genomic_DNA"/>
</dbReference>
<sequence length="569" mass="59882">MLPVNLRPHATLGRVLDDLGFTVLESVHGAPDRSADIGGVAIHDPVEEPLLPHHALVLGVGLRGPDEIAALLRSLGRHRATGLVVRLPVEVTAGLAGAVEESGVALLGLTRGASWAQLAALVRAVLAEGDVGDAGPETIGGVPSGDLFTLANAIAALIDAPVTIEDRGSRVLAFSGRQDEADPSRVETILGRQVPQRYSRLLLDRGVFRDLYRSSTPLWVEPPPSGMDGFSVPRVAVAVHAGDEVLGSIWAAVREPLSAERTQALRDASKLVALHMLRIRAGADVQRRLRADLLATALEGGAGAGEALSRLGLAGQPVVVLGLAVIATSPERSVGDDASLATERQRTSDALAMHLSAVHPRCAAALVGDVAYGLVPISRDDGEQWAVRIAGDFLDRVGDRVHAVIGVGQVAQDAAGMAAARASADRTLRVLRAGAGHRVARLADVQVQALVLELHDLVAARGDRLTGPVARLFAYDEEHHTNLVETLRAWLDAFGDVIAAAAAMYVHPNTFRYRLRRLAEVGGIDLTDPEARFAAMLQLRVISPGTPPRSGPDRPGPGRRLAAADTARD</sequence>